<accession>A0A9X0QG51</accession>
<evidence type="ECO:0000313" key="2">
    <source>
        <dbReference type="Proteomes" id="UP000535182"/>
    </source>
</evidence>
<gene>
    <name evidence="1" type="ORF">HDF14_003465</name>
</gene>
<dbReference type="EMBL" id="JACHEB010000008">
    <property type="protein sequence ID" value="MBB5329836.1"/>
    <property type="molecule type" value="Genomic_DNA"/>
</dbReference>
<comment type="caution">
    <text evidence="1">The sequence shown here is derived from an EMBL/GenBank/DDBJ whole genome shotgun (WGS) entry which is preliminary data.</text>
</comment>
<protein>
    <submittedName>
        <fullName evidence="1">Uncharacterized protein</fullName>
    </submittedName>
</protein>
<dbReference type="AlphaFoldDB" id="A0A9X0QG51"/>
<name>A0A9X0QG51_9BACT</name>
<keyword evidence="2" id="KW-1185">Reference proteome</keyword>
<dbReference type="Proteomes" id="UP000535182">
    <property type="component" value="Unassembled WGS sequence"/>
</dbReference>
<organism evidence="1 2">
    <name type="scientific">Tunturiibacter gelidiferens</name>
    <dbReference type="NCBI Taxonomy" id="3069689"/>
    <lineage>
        <taxon>Bacteria</taxon>
        <taxon>Pseudomonadati</taxon>
        <taxon>Acidobacteriota</taxon>
        <taxon>Terriglobia</taxon>
        <taxon>Terriglobales</taxon>
        <taxon>Acidobacteriaceae</taxon>
        <taxon>Tunturiibacter</taxon>
    </lineage>
</organism>
<sequence>MNTSQPKVYGSIETDANGNIVNAHWKEITEGVACGEKRLYVASVTIQNGKSSVYGLFPGQSAAAAALQHDAVQYAGAGAGAAGTCQVDVLETSLPNEEPSSPKIPWDEKWTVRACGKRSVVTMHFVPDATSTTINVNPKETVVLP</sequence>
<dbReference type="RefSeq" id="WP_183978723.1">
    <property type="nucleotide sequence ID" value="NZ_JACHEB010000008.1"/>
</dbReference>
<evidence type="ECO:0000313" key="1">
    <source>
        <dbReference type="EMBL" id="MBB5329836.1"/>
    </source>
</evidence>
<proteinExistence type="predicted"/>
<reference evidence="1 2" key="1">
    <citation type="submission" date="2020-08" db="EMBL/GenBank/DDBJ databases">
        <title>Genomic Encyclopedia of Type Strains, Phase IV (KMG-V): Genome sequencing to study the core and pangenomes of soil and plant-associated prokaryotes.</title>
        <authorList>
            <person name="Whitman W."/>
        </authorList>
    </citation>
    <scope>NUCLEOTIDE SEQUENCE [LARGE SCALE GENOMIC DNA]</scope>
    <source>
        <strain evidence="1 2">X5P2</strain>
    </source>
</reference>